<protein>
    <submittedName>
        <fullName evidence="1">N1892 protein</fullName>
    </submittedName>
</protein>
<gene>
    <name evidence="1" type="primary">N1892</name>
</gene>
<proteinExistence type="predicted"/>
<sequence length="112" mass="12671">MLRCNMGTNQETHVKISSVNPVLPLIGMAPPQCQSHSTTNNSFLQIIIPSLNNQTVCLIHHTHLSLSRLTSSIHLHHLGRRHRPNSPTLFHMVAYLPHTTICRRQHSSRSCQ</sequence>
<evidence type="ECO:0000313" key="1">
    <source>
        <dbReference type="EMBL" id="CAA93383.1"/>
    </source>
</evidence>
<name>E9PAF8_YEASX</name>
<accession>E9PAF8</accession>
<dbReference type="EMBL" id="Z69382">
    <property type="protein sequence ID" value="CAA93383.1"/>
    <property type="molecule type" value="Genomic_DNA"/>
</dbReference>
<reference evidence="1" key="1">
    <citation type="journal article" date="1997" name="Yeast">
        <title>The DNA sequence of cosmid 14-13b from chromosome XIV of Saccharomyces cerevisiae reveals an unusually high number of overlapping open reading frames.</title>
        <authorList>
            <person name="de Antoni A."/>
            <person name="D'Angelo M."/>
            <person name="Dal Pero F."/>
            <person name="Sartorello F."/>
            <person name="Pandolfo D."/>
            <person name="Pallavicini A."/>
            <person name="Lanfranchi G."/>
            <person name="Valle G."/>
        </authorList>
    </citation>
    <scope>NUCLEOTIDE SEQUENCE</scope>
</reference>
<dbReference type="AlphaFoldDB" id="E9PAF8"/>
<organism evidence="1">
    <name type="scientific">Saccharomyces cerevisiae</name>
    <name type="common">Baker's yeast</name>
    <dbReference type="NCBI Taxonomy" id="4932"/>
    <lineage>
        <taxon>Eukaryota</taxon>
        <taxon>Fungi</taxon>
        <taxon>Dikarya</taxon>
        <taxon>Ascomycota</taxon>
        <taxon>Saccharomycotina</taxon>
        <taxon>Saccharomycetes</taxon>
        <taxon>Saccharomycetales</taxon>
        <taxon>Saccharomycetaceae</taxon>
        <taxon>Saccharomyces</taxon>
    </lineage>
</organism>